<dbReference type="EMBL" id="ABCS01000095">
    <property type="protein sequence ID" value="EDM75317.1"/>
    <property type="molecule type" value="Genomic_DNA"/>
</dbReference>
<keyword evidence="1" id="KW-1133">Transmembrane helix</keyword>
<comment type="caution">
    <text evidence="2">The sequence shown here is derived from an EMBL/GenBank/DDBJ whole genome shotgun (WGS) entry which is preliminary data.</text>
</comment>
<sequence>MPEFPVHLEFSPTRRQRLAPHFAVWRPYGLALLGLALLALPAAALVSPWFALWCVVPL</sequence>
<evidence type="ECO:0000313" key="2">
    <source>
        <dbReference type="EMBL" id="EDM75317.1"/>
    </source>
</evidence>
<proteinExistence type="predicted"/>
<dbReference type="AlphaFoldDB" id="A6GFK3"/>
<dbReference type="RefSeq" id="WP_006975493.1">
    <property type="nucleotide sequence ID" value="NZ_ABCS01000095.1"/>
</dbReference>
<organism evidence="2 3">
    <name type="scientific">Plesiocystis pacifica SIR-1</name>
    <dbReference type="NCBI Taxonomy" id="391625"/>
    <lineage>
        <taxon>Bacteria</taxon>
        <taxon>Pseudomonadati</taxon>
        <taxon>Myxococcota</taxon>
        <taxon>Polyangia</taxon>
        <taxon>Nannocystales</taxon>
        <taxon>Nannocystaceae</taxon>
        <taxon>Plesiocystis</taxon>
    </lineage>
</organism>
<evidence type="ECO:0000256" key="1">
    <source>
        <dbReference type="SAM" id="Phobius"/>
    </source>
</evidence>
<gene>
    <name evidence="2" type="ORF">PPSIR1_01037</name>
</gene>
<accession>A6GFK3</accession>
<keyword evidence="3" id="KW-1185">Reference proteome</keyword>
<name>A6GFK3_9BACT</name>
<feature type="transmembrane region" description="Helical" evidence="1">
    <location>
        <begin position="28"/>
        <end position="56"/>
    </location>
</feature>
<keyword evidence="1" id="KW-0472">Membrane</keyword>
<dbReference type="Proteomes" id="UP000005801">
    <property type="component" value="Unassembled WGS sequence"/>
</dbReference>
<reference evidence="2 3" key="1">
    <citation type="submission" date="2007-06" db="EMBL/GenBank/DDBJ databases">
        <authorList>
            <person name="Shimkets L."/>
            <person name="Ferriera S."/>
            <person name="Johnson J."/>
            <person name="Kravitz S."/>
            <person name="Beeson K."/>
            <person name="Sutton G."/>
            <person name="Rogers Y.-H."/>
            <person name="Friedman R."/>
            <person name="Frazier M."/>
            <person name="Venter J.C."/>
        </authorList>
    </citation>
    <scope>NUCLEOTIDE SEQUENCE [LARGE SCALE GENOMIC DNA]</scope>
    <source>
        <strain evidence="2 3">SIR-1</strain>
    </source>
</reference>
<protein>
    <submittedName>
        <fullName evidence="2">Uncharacterized protein</fullName>
    </submittedName>
</protein>
<keyword evidence="1" id="KW-0812">Transmembrane</keyword>
<evidence type="ECO:0000313" key="3">
    <source>
        <dbReference type="Proteomes" id="UP000005801"/>
    </source>
</evidence>